<evidence type="ECO:0000259" key="1">
    <source>
        <dbReference type="Pfam" id="PF13845"/>
    </source>
</evidence>
<feature type="domain" description="Septum formation-related" evidence="1">
    <location>
        <begin position="31"/>
        <end position="124"/>
    </location>
</feature>
<gene>
    <name evidence="2" type="ORF">ABCQ75_13315</name>
</gene>
<accession>A0ABU9X227</accession>
<comment type="caution">
    <text evidence="2">The sequence shown here is derived from an EMBL/GenBank/DDBJ whole genome shotgun (WGS) entry which is preliminary data.</text>
</comment>
<evidence type="ECO:0000313" key="3">
    <source>
        <dbReference type="Proteomes" id="UP001422074"/>
    </source>
</evidence>
<dbReference type="Pfam" id="PF13845">
    <property type="entry name" value="Septum_form"/>
    <property type="match status" value="1"/>
</dbReference>
<name>A0ABU9X227_9MICC</name>
<reference evidence="2 3" key="1">
    <citation type="submission" date="2024-05" db="EMBL/GenBank/DDBJ databases">
        <title>Sinomonas sp. nov., isolated from a waste landfill.</title>
        <authorList>
            <person name="Zhao Y."/>
        </authorList>
    </citation>
    <scope>NUCLEOTIDE SEQUENCE [LARGE SCALE GENOMIC DNA]</scope>
    <source>
        <strain evidence="2 3">CCTCC AB2014300</strain>
    </source>
</reference>
<dbReference type="RefSeq" id="WP_345885926.1">
    <property type="nucleotide sequence ID" value="NZ_JBDFRB010000013.1"/>
</dbReference>
<evidence type="ECO:0000313" key="2">
    <source>
        <dbReference type="EMBL" id="MEN2745508.1"/>
    </source>
</evidence>
<dbReference type="EMBL" id="JBDFRB010000013">
    <property type="protein sequence ID" value="MEN2745508.1"/>
    <property type="molecule type" value="Genomic_DNA"/>
</dbReference>
<keyword evidence="3" id="KW-1185">Reference proteome</keyword>
<dbReference type="Proteomes" id="UP001422074">
    <property type="component" value="Unassembled WGS sequence"/>
</dbReference>
<proteinExistence type="predicted"/>
<organism evidence="2 3">
    <name type="scientific">Sinomonas halotolerans</name>
    <dbReference type="NCBI Taxonomy" id="1644133"/>
    <lineage>
        <taxon>Bacteria</taxon>
        <taxon>Bacillati</taxon>
        <taxon>Actinomycetota</taxon>
        <taxon>Actinomycetes</taxon>
        <taxon>Micrococcales</taxon>
        <taxon>Micrococcaceae</taxon>
        <taxon>Sinomonas</taxon>
    </lineage>
</organism>
<dbReference type="InterPro" id="IPR026004">
    <property type="entry name" value="Septum_form"/>
</dbReference>
<protein>
    <submittedName>
        <fullName evidence="2">Septum formation family protein</fullName>
    </submittedName>
</protein>
<sequence length="134" mass="14335">MVLVGLIIWSAVGPLAQKPGTEVNATEYAEGDCFVDFDAAAESNRTVPCTESHSAQLVGSFTAEADEPYPGRDSLEERAGRLCQAETLALPEATDSLKQRTAYPSEEGWASGDRRLDCFIESTAGNTLTGSFLK</sequence>